<dbReference type="RefSeq" id="WP_380218526.1">
    <property type="nucleotide sequence ID" value="NZ_JBHTBN010000007.1"/>
</dbReference>
<proteinExistence type="predicted"/>
<evidence type="ECO:0000313" key="2">
    <source>
        <dbReference type="Proteomes" id="UP001596415"/>
    </source>
</evidence>
<organism evidence="1 2">
    <name type="scientific">Jejudonia soesokkakensis</name>
    <dbReference type="NCBI Taxonomy" id="1323432"/>
    <lineage>
        <taxon>Bacteria</taxon>
        <taxon>Pseudomonadati</taxon>
        <taxon>Bacteroidota</taxon>
        <taxon>Flavobacteriia</taxon>
        <taxon>Flavobacteriales</taxon>
        <taxon>Flavobacteriaceae</taxon>
        <taxon>Jejudonia</taxon>
    </lineage>
</organism>
<keyword evidence="2" id="KW-1185">Reference proteome</keyword>
<name>A0ABW2MUZ5_9FLAO</name>
<evidence type="ECO:0000313" key="1">
    <source>
        <dbReference type="EMBL" id="MFC7358548.1"/>
    </source>
</evidence>
<comment type="caution">
    <text evidence="1">The sequence shown here is derived from an EMBL/GenBank/DDBJ whole genome shotgun (WGS) entry which is preliminary data.</text>
</comment>
<sequence>MKTDTYTKVILTIIAVCLTLNVLKDFEILPKAYATEFENNLEIPIDYKLVPVNASTTMDVRIVDIATYDELNVNLKSVDTYDEVKVNLKSIDTSDELDVNIDEVGGSYLGAGGAIKVKTD</sequence>
<reference evidence="2" key="1">
    <citation type="journal article" date="2019" name="Int. J. Syst. Evol. Microbiol.">
        <title>The Global Catalogue of Microorganisms (GCM) 10K type strain sequencing project: providing services to taxonomists for standard genome sequencing and annotation.</title>
        <authorList>
            <consortium name="The Broad Institute Genomics Platform"/>
            <consortium name="The Broad Institute Genome Sequencing Center for Infectious Disease"/>
            <person name="Wu L."/>
            <person name="Ma J."/>
        </authorList>
    </citation>
    <scope>NUCLEOTIDE SEQUENCE [LARGE SCALE GENOMIC DNA]</scope>
    <source>
        <strain evidence="2">CGMCC 1.16306</strain>
    </source>
</reference>
<protein>
    <recommendedName>
        <fullName evidence="3">Auto-transporter adhesin head GIN domain-containing protein</fullName>
    </recommendedName>
</protein>
<gene>
    <name evidence="1" type="ORF">ACFQO1_12675</name>
</gene>
<accession>A0ABW2MUZ5</accession>
<dbReference type="Proteomes" id="UP001596415">
    <property type="component" value="Unassembled WGS sequence"/>
</dbReference>
<evidence type="ECO:0008006" key="3">
    <source>
        <dbReference type="Google" id="ProtNLM"/>
    </source>
</evidence>
<dbReference type="EMBL" id="JBHTBN010000007">
    <property type="protein sequence ID" value="MFC7358548.1"/>
    <property type="molecule type" value="Genomic_DNA"/>
</dbReference>